<dbReference type="InterPro" id="IPR035985">
    <property type="entry name" value="Ubiquitin-activating_enz"/>
</dbReference>
<evidence type="ECO:0000256" key="10">
    <source>
        <dbReference type="ARBA" id="ARBA00075110"/>
    </source>
</evidence>
<organism evidence="14 15">
    <name type="scientific">Candidatus Limisoma faecipullorum</name>
    <dbReference type="NCBI Taxonomy" id="2840854"/>
    <lineage>
        <taxon>Bacteria</taxon>
        <taxon>Pseudomonadati</taxon>
        <taxon>Bacteroidota</taxon>
        <taxon>Bacteroidia</taxon>
        <taxon>Bacteroidales</taxon>
        <taxon>Candidatus Limisoma</taxon>
    </lineage>
</organism>
<evidence type="ECO:0000259" key="13">
    <source>
        <dbReference type="Pfam" id="PF00899"/>
    </source>
</evidence>
<dbReference type="CDD" id="cd00757">
    <property type="entry name" value="ThiF_MoeB_HesA_family"/>
    <property type="match status" value="1"/>
</dbReference>
<dbReference type="EMBL" id="JADIMC010000080">
    <property type="protein sequence ID" value="MBO8476737.1"/>
    <property type="molecule type" value="Genomic_DNA"/>
</dbReference>
<dbReference type="InterPro" id="IPR045886">
    <property type="entry name" value="ThiF/MoeB/HesA"/>
</dbReference>
<protein>
    <recommendedName>
        <fullName evidence="9">Molybdopterin-synthase adenylyltransferase</fullName>
        <ecNumber evidence="8">2.7.7.80</ecNumber>
    </recommendedName>
    <alternativeName>
        <fullName evidence="12">MoaD protein adenylase</fullName>
    </alternativeName>
    <alternativeName>
        <fullName evidence="10">Molybdopterin-converting factor subunit 1 adenylase</fullName>
    </alternativeName>
    <alternativeName>
        <fullName evidence="11">Sulfur carrier protein MoaD adenylyltransferase</fullName>
    </alternativeName>
</protein>
<evidence type="ECO:0000256" key="2">
    <source>
        <dbReference type="ARBA" id="ARBA00022679"/>
    </source>
</evidence>
<gene>
    <name evidence="14" type="ORF">IAB88_07065</name>
</gene>
<reference evidence="14" key="2">
    <citation type="journal article" date="2021" name="PeerJ">
        <title>Extensive microbial diversity within the chicken gut microbiome revealed by metagenomics and culture.</title>
        <authorList>
            <person name="Gilroy R."/>
            <person name="Ravi A."/>
            <person name="Getino M."/>
            <person name="Pursley I."/>
            <person name="Horton D.L."/>
            <person name="Alikhan N.F."/>
            <person name="Baker D."/>
            <person name="Gharbi K."/>
            <person name="Hall N."/>
            <person name="Watson M."/>
            <person name="Adriaenssens E.M."/>
            <person name="Foster-Nyarko E."/>
            <person name="Jarju S."/>
            <person name="Secka A."/>
            <person name="Antonio M."/>
            <person name="Oren A."/>
            <person name="Chaudhuri R.R."/>
            <person name="La Ragione R."/>
            <person name="Hildebrand F."/>
            <person name="Pallen M.J."/>
        </authorList>
    </citation>
    <scope>NUCLEOTIDE SEQUENCE</scope>
    <source>
        <strain evidence="14">6919</strain>
    </source>
</reference>
<keyword evidence="4" id="KW-0067">ATP-binding</keyword>
<dbReference type="Pfam" id="PF00899">
    <property type="entry name" value="ThiF"/>
    <property type="match status" value="1"/>
</dbReference>
<dbReference type="AlphaFoldDB" id="A0A9D9IQ63"/>
<evidence type="ECO:0000313" key="14">
    <source>
        <dbReference type="EMBL" id="MBO8476737.1"/>
    </source>
</evidence>
<keyword evidence="3" id="KW-0547">Nucleotide-binding</keyword>
<comment type="similarity">
    <text evidence="1">Belongs to the HesA/MoeB/ThiF family.</text>
</comment>
<comment type="function">
    <text evidence="6">Catalyzes the adenylation by ATP of the carboxyl group of the C-terminal glycine of sulfur carrier protein MoaD.</text>
</comment>
<name>A0A9D9IQ63_9BACT</name>
<dbReference type="SUPFAM" id="SSF69572">
    <property type="entry name" value="Activating enzymes of the ubiquitin-like proteins"/>
    <property type="match status" value="1"/>
</dbReference>
<reference evidence="14" key="1">
    <citation type="submission" date="2020-10" db="EMBL/GenBank/DDBJ databases">
        <authorList>
            <person name="Gilroy R."/>
        </authorList>
    </citation>
    <scope>NUCLEOTIDE SEQUENCE</scope>
    <source>
        <strain evidence="14">6919</strain>
    </source>
</reference>
<evidence type="ECO:0000256" key="12">
    <source>
        <dbReference type="ARBA" id="ARBA00078531"/>
    </source>
</evidence>
<accession>A0A9D9IQ63</accession>
<dbReference type="FunFam" id="3.40.50.720:FF:000033">
    <property type="entry name" value="Adenylyltransferase and sulfurtransferase MOCS3"/>
    <property type="match status" value="1"/>
</dbReference>
<dbReference type="GO" id="GO:0008641">
    <property type="term" value="F:ubiquitin-like modifier activating enzyme activity"/>
    <property type="evidence" value="ECO:0007669"/>
    <property type="project" value="InterPro"/>
</dbReference>
<sequence length="244" mass="26023">MTDLQSQRYKRHILLPEIGEEGQRKLLDGSVLVVGAGGLGAPLLLYLAAAGIGHIGIVDFDRVDVSNLQRQVLFTTEDVGNLKAESALGRIKALNPDVDVVAYNFRFDAVNARKLVADYDVVLDATDDIGTKYLINDTCVENGTPFVHAAVNCYGGNVMTVVPGSACLRCVFPEAVKQKDSSEYGVFGAVPGIAGAVQAAEVVKLIAGVGEPLVNRMMSFDALAMKFNVISVVPSDLCVLRHSE</sequence>
<evidence type="ECO:0000256" key="5">
    <source>
        <dbReference type="ARBA" id="ARBA00052218"/>
    </source>
</evidence>
<dbReference type="PANTHER" id="PTHR10953">
    <property type="entry name" value="UBIQUITIN-ACTIVATING ENZYME E1"/>
    <property type="match status" value="1"/>
</dbReference>
<comment type="caution">
    <text evidence="14">The sequence shown here is derived from an EMBL/GenBank/DDBJ whole genome shotgun (WGS) entry which is preliminary data.</text>
</comment>
<dbReference type="GO" id="GO:0004792">
    <property type="term" value="F:thiosulfate-cyanide sulfurtransferase activity"/>
    <property type="evidence" value="ECO:0007669"/>
    <property type="project" value="TreeGrafter"/>
</dbReference>
<evidence type="ECO:0000256" key="11">
    <source>
        <dbReference type="ARBA" id="ARBA00075328"/>
    </source>
</evidence>
<dbReference type="Gene3D" id="3.40.50.720">
    <property type="entry name" value="NAD(P)-binding Rossmann-like Domain"/>
    <property type="match status" value="1"/>
</dbReference>
<dbReference type="PANTHER" id="PTHR10953:SF102">
    <property type="entry name" value="ADENYLYLTRANSFERASE AND SULFURTRANSFERASE MOCS3"/>
    <property type="match status" value="1"/>
</dbReference>
<evidence type="ECO:0000256" key="8">
    <source>
        <dbReference type="ARBA" id="ARBA00066884"/>
    </source>
</evidence>
<comment type="catalytic activity">
    <reaction evidence="5">
        <text>[molybdopterin-synthase sulfur-carrier protein]-C-terminal Gly-Gly + ATP + H(+) = [molybdopterin-synthase sulfur-carrier protein]-C-terminal Gly-Gly-AMP + diphosphate</text>
        <dbReference type="Rhea" id="RHEA:43616"/>
        <dbReference type="Rhea" id="RHEA-COMP:12159"/>
        <dbReference type="Rhea" id="RHEA-COMP:12202"/>
        <dbReference type="ChEBI" id="CHEBI:15378"/>
        <dbReference type="ChEBI" id="CHEBI:30616"/>
        <dbReference type="ChEBI" id="CHEBI:33019"/>
        <dbReference type="ChEBI" id="CHEBI:90618"/>
        <dbReference type="ChEBI" id="CHEBI:90778"/>
        <dbReference type="EC" id="2.7.7.80"/>
    </reaction>
</comment>
<dbReference type="InterPro" id="IPR000594">
    <property type="entry name" value="ThiF_NAD_FAD-bd"/>
</dbReference>
<evidence type="ECO:0000256" key="1">
    <source>
        <dbReference type="ARBA" id="ARBA00009919"/>
    </source>
</evidence>
<dbReference type="GO" id="GO:0008146">
    <property type="term" value="F:sulfotransferase activity"/>
    <property type="evidence" value="ECO:0007669"/>
    <property type="project" value="TreeGrafter"/>
</dbReference>
<evidence type="ECO:0000256" key="6">
    <source>
        <dbReference type="ARBA" id="ARBA00055169"/>
    </source>
</evidence>
<comment type="subunit">
    <text evidence="7">Homodimer. Forms a stable heterotetrameric complex of 2 MoeB and 2 MoaD during adenylation of MoaD.</text>
</comment>
<dbReference type="Proteomes" id="UP000823598">
    <property type="component" value="Unassembled WGS sequence"/>
</dbReference>
<proteinExistence type="inferred from homology"/>
<dbReference type="EC" id="2.7.7.80" evidence="8"/>
<evidence type="ECO:0000256" key="3">
    <source>
        <dbReference type="ARBA" id="ARBA00022741"/>
    </source>
</evidence>
<feature type="domain" description="THIF-type NAD/FAD binding fold" evidence="13">
    <location>
        <begin position="9"/>
        <end position="232"/>
    </location>
</feature>
<evidence type="ECO:0000256" key="4">
    <source>
        <dbReference type="ARBA" id="ARBA00022840"/>
    </source>
</evidence>
<dbReference type="GO" id="GO:0005829">
    <property type="term" value="C:cytosol"/>
    <property type="evidence" value="ECO:0007669"/>
    <property type="project" value="TreeGrafter"/>
</dbReference>
<evidence type="ECO:0000256" key="9">
    <source>
        <dbReference type="ARBA" id="ARBA00073635"/>
    </source>
</evidence>
<evidence type="ECO:0000256" key="7">
    <source>
        <dbReference type="ARBA" id="ARBA00063809"/>
    </source>
</evidence>
<keyword evidence="2" id="KW-0808">Transferase</keyword>
<dbReference type="GO" id="GO:0061605">
    <property type="term" value="F:molybdopterin-synthase adenylyltransferase activity"/>
    <property type="evidence" value="ECO:0007669"/>
    <property type="project" value="UniProtKB-EC"/>
</dbReference>
<dbReference type="GO" id="GO:0005524">
    <property type="term" value="F:ATP binding"/>
    <property type="evidence" value="ECO:0007669"/>
    <property type="project" value="UniProtKB-KW"/>
</dbReference>
<evidence type="ECO:0000313" key="15">
    <source>
        <dbReference type="Proteomes" id="UP000823598"/>
    </source>
</evidence>